<proteinExistence type="predicted"/>
<evidence type="ECO:0000313" key="2">
    <source>
        <dbReference type="Proteomes" id="UP000243975"/>
    </source>
</evidence>
<name>A0A103Y203_CYNCS</name>
<gene>
    <name evidence="1" type="ORF">Ccrd_020678</name>
</gene>
<dbReference type="Gramene" id="KVI01058">
    <property type="protein sequence ID" value="KVI01058"/>
    <property type="gene ID" value="Ccrd_020678"/>
</dbReference>
<organism evidence="1 2">
    <name type="scientific">Cynara cardunculus var. scolymus</name>
    <name type="common">Globe artichoke</name>
    <name type="synonym">Cynara scolymus</name>
    <dbReference type="NCBI Taxonomy" id="59895"/>
    <lineage>
        <taxon>Eukaryota</taxon>
        <taxon>Viridiplantae</taxon>
        <taxon>Streptophyta</taxon>
        <taxon>Embryophyta</taxon>
        <taxon>Tracheophyta</taxon>
        <taxon>Spermatophyta</taxon>
        <taxon>Magnoliopsida</taxon>
        <taxon>eudicotyledons</taxon>
        <taxon>Gunneridae</taxon>
        <taxon>Pentapetalae</taxon>
        <taxon>asterids</taxon>
        <taxon>campanulids</taxon>
        <taxon>Asterales</taxon>
        <taxon>Asteraceae</taxon>
        <taxon>Carduoideae</taxon>
        <taxon>Cardueae</taxon>
        <taxon>Carduinae</taxon>
        <taxon>Cynara</taxon>
    </lineage>
</organism>
<dbReference type="EMBL" id="LEKV01003135">
    <property type="protein sequence ID" value="KVI01058.1"/>
    <property type="molecule type" value="Genomic_DNA"/>
</dbReference>
<sequence>MDKRQGGGIRVRKGAFDDHEDIMKTIVFTEYRKQAIAFTPGRMKSISDEAHKRPQFLKRVDLVASAFYQHVDRNISKCMTNLPHRFGAMLAVKIA</sequence>
<comment type="caution">
    <text evidence="1">The sequence shown here is derived from an EMBL/GenBank/DDBJ whole genome shotgun (WGS) entry which is preliminary data.</text>
</comment>
<evidence type="ECO:0000313" key="1">
    <source>
        <dbReference type="EMBL" id="KVI01058.1"/>
    </source>
</evidence>
<accession>A0A103Y203</accession>
<reference evidence="1 2" key="1">
    <citation type="journal article" date="2016" name="Sci. Rep.">
        <title>The genome sequence of the outbreeding globe artichoke constructed de novo incorporating a phase-aware low-pass sequencing strategy of F1 progeny.</title>
        <authorList>
            <person name="Scaglione D."/>
            <person name="Reyes-Chin-Wo S."/>
            <person name="Acquadro A."/>
            <person name="Froenicke L."/>
            <person name="Portis E."/>
            <person name="Beitel C."/>
            <person name="Tirone M."/>
            <person name="Mauro R."/>
            <person name="Lo Monaco A."/>
            <person name="Mauromicale G."/>
            <person name="Faccioli P."/>
            <person name="Cattivelli L."/>
            <person name="Rieseberg L."/>
            <person name="Michelmore R."/>
            <person name="Lanteri S."/>
        </authorList>
    </citation>
    <scope>NUCLEOTIDE SEQUENCE [LARGE SCALE GENOMIC DNA]</scope>
    <source>
        <tissue evidence="1">Leaf</tissue>
    </source>
</reference>
<keyword evidence="2" id="KW-1185">Reference proteome</keyword>
<dbReference type="AlphaFoldDB" id="A0A103Y203"/>
<dbReference type="Proteomes" id="UP000243975">
    <property type="component" value="Unassembled WGS sequence"/>
</dbReference>
<protein>
    <submittedName>
        <fullName evidence="1">Uncharacterized protein</fullName>
    </submittedName>
</protein>